<dbReference type="EnsemblPlants" id="OB04G33320.1">
    <property type="protein sequence ID" value="OB04G33320.1"/>
    <property type="gene ID" value="OB04G33320"/>
</dbReference>
<reference evidence="1" key="1">
    <citation type="journal article" date="2013" name="Nat. Commun.">
        <title>Whole-genome sequencing of Oryza brachyantha reveals mechanisms underlying Oryza genome evolution.</title>
        <authorList>
            <person name="Chen J."/>
            <person name="Huang Q."/>
            <person name="Gao D."/>
            <person name="Wang J."/>
            <person name="Lang Y."/>
            <person name="Liu T."/>
            <person name="Li B."/>
            <person name="Bai Z."/>
            <person name="Luis Goicoechea J."/>
            <person name="Liang C."/>
            <person name="Chen C."/>
            <person name="Zhang W."/>
            <person name="Sun S."/>
            <person name="Liao Y."/>
            <person name="Zhang X."/>
            <person name="Yang L."/>
            <person name="Song C."/>
            <person name="Wang M."/>
            <person name="Shi J."/>
            <person name="Liu G."/>
            <person name="Liu J."/>
            <person name="Zhou H."/>
            <person name="Zhou W."/>
            <person name="Yu Q."/>
            <person name="An N."/>
            <person name="Chen Y."/>
            <person name="Cai Q."/>
            <person name="Wang B."/>
            <person name="Liu B."/>
            <person name="Min J."/>
            <person name="Huang Y."/>
            <person name="Wu H."/>
            <person name="Li Z."/>
            <person name="Zhang Y."/>
            <person name="Yin Y."/>
            <person name="Song W."/>
            <person name="Jiang J."/>
            <person name="Jackson S.A."/>
            <person name="Wing R.A."/>
            <person name="Wang J."/>
            <person name="Chen M."/>
        </authorList>
    </citation>
    <scope>NUCLEOTIDE SEQUENCE [LARGE SCALE GENOMIC DNA]</scope>
    <source>
        <strain evidence="1">cv. IRGC 101232</strain>
    </source>
</reference>
<dbReference type="Gramene" id="OB04G33320.1">
    <property type="protein sequence ID" value="OB04G33320.1"/>
    <property type="gene ID" value="OB04G33320"/>
</dbReference>
<proteinExistence type="predicted"/>
<keyword evidence="2" id="KW-1185">Reference proteome</keyword>
<organism evidence="1">
    <name type="scientific">Oryza brachyantha</name>
    <name type="common">malo sina</name>
    <dbReference type="NCBI Taxonomy" id="4533"/>
    <lineage>
        <taxon>Eukaryota</taxon>
        <taxon>Viridiplantae</taxon>
        <taxon>Streptophyta</taxon>
        <taxon>Embryophyta</taxon>
        <taxon>Tracheophyta</taxon>
        <taxon>Spermatophyta</taxon>
        <taxon>Magnoliopsida</taxon>
        <taxon>Liliopsida</taxon>
        <taxon>Poales</taxon>
        <taxon>Poaceae</taxon>
        <taxon>BOP clade</taxon>
        <taxon>Oryzoideae</taxon>
        <taxon>Oryzeae</taxon>
        <taxon>Oryzinae</taxon>
        <taxon>Oryza</taxon>
    </lineage>
</organism>
<sequence>MAKSQTLDILSGNKYINHFLRFYVNDLRQRTRLCIQVTLSNNKHHIYSATSSVSIENILLLLLRPCLLLLSLRSTVADIPADAFDKAGNITDGKRLVSAGGKILAKERSLYRQNKYECNLLFQAWNLWKDGKQRDFVDTSVLESCSISEVFKCIHIELMCVQDSPNARPPMSFVVSMLENADMPHPMPVQPIYFVQRHYEAEDARGGNMEKSVNNVSLTVLEGR</sequence>
<dbReference type="PANTHER" id="PTHR27006">
    <property type="entry name" value="PROMASTIGOTE SURFACE ANTIGEN PROTEIN PSA"/>
    <property type="match status" value="1"/>
</dbReference>
<dbReference type="AlphaFoldDB" id="J3M1Q7"/>
<dbReference type="HOGENOM" id="CLU_1236696_0_0_1"/>
<dbReference type="SUPFAM" id="SSF56112">
    <property type="entry name" value="Protein kinase-like (PK-like)"/>
    <property type="match status" value="1"/>
</dbReference>
<evidence type="ECO:0008006" key="3">
    <source>
        <dbReference type="Google" id="ProtNLM"/>
    </source>
</evidence>
<dbReference type="PANTHER" id="PTHR27006:SF610">
    <property type="entry name" value="PROTEIN KINASE DOMAIN-CONTAINING PROTEIN"/>
    <property type="match status" value="1"/>
</dbReference>
<dbReference type="Gene3D" id="1.10.510.10">
    <property type="entry name" value="Transferase(Phosphotransferase) domain 1"/>
    <property type="match status" value="1"/>
</dbReference>
<protein>
    <recommendedName>
        <fullName evidence="3">S-locus receptor kinase C-terminal domain-containing protein</fullName>
    </recommendedName>
</protein>
<dbReference type="InterPro" id="IPR011009">
    <property type="entry name" value="Kinase-like_dom_sf"/>
</dbReference>
<dbReference type="STRING" id="4533.J3M1Q7"/>
<dbReference type="eggNOG" id="ENOG502R5US">
    <property type="taxonomic scope" value="Eukaryota"/>
</dbReference>
<dbReference type="Proteomes" id="UP000006038">
    <property type="component" value="Chromosome 4"/>
</dbReference>
<reference evidence="1" key="2">
    <citation type="submission" date="2013-04" db="UniProtKB">
        <authorList>
            <consortium name="EnsemblPlants"/>
        </authorList>
    </citation>
    <scope>IDENTIFICATION</scope>
</reference>
<evidence type="ECO:0000313" key="1">
    <source>
        <dbReference type="EnsemblPlants" id="OB04G33320.1"/>
    </source>
</evidence>
<evidence type="ECO:0000313" key="2">
    <source>
        <dbReference type="Proteomes" id="UP000006038"/>
    </source>
</evidence>
<accession>J3M1Q7</accession>
<name>J3M1Q7_ORYBR</name>